<dbReference type="RefSeq" id="WP_135984969.1">
    <property type="nucleotide sequence ID" value="NZ_JAASQM010000004.1"/>
</dbReference>
<dbReference type="OrthoDB" id="5701716at2"/>
<dbReference type="AlphaFoldDB" id="A0A4S1WKY8"/>
<evidence type="ECO:0008006" key="4">
    <source>
        <dbReference type="Google" id="ProtNLM"/>
    </source>
</evidence>
<evidence type="ECO:0000313" key="3">
    <source>
        <dbReference type="Proteomes" id="UP000309848"/>
    </source>
</evidence>
<name>A0A4S1WKY8_9SPHN</name>
<dbReference type="Proteomes" id="UP000309848">
    <property type="component" value="Unassembled WGS sequence"/>
</dbReference>
<gene>
    <name evidence="2" type="ORF">E5A74_11465</name>
</gene>
<dbReference type="PROSITE" id="PS51257">
    <property type="entry name" value="PROKAR_LIPOPROTEIN"/>
    <property type="match status" value="1"/>
</dbReference>
<dbReference type="EMBL" id="SRXU01000004">
    <property type="protein sequence ID" value="TGX42450.1"/>
    <property type="molecule type" value="Genomic_DNA"/>
</dbReference>
<reference evidence="2 3" key="1">
    <citation type="submission" date="2019-04" db="EMBL/GenBank/DDBJ databases">
        <title>Sphingomonas psychrotolerans sp. nov., isolated from soil in the Tianshan Mountains, Xinjiang, China.</title>
        <authorList>
            <person name="Luo Y."/>
            <person name="Sheng H."/>
        </authorList>
    </citation>
    <scope>NUCLEOTIDE SEQUENCE [LARGE SCALE GENOMIC DNA]</scope>
    <source>
        <strain evidence="2 3">KIS18-15</strain>
    </source>
</reference>
<accession>A0A4S1WKY8</accession>
<evidence type="ECO:0000313" key="2">
    <source>
        <dbReference type="EMBL" id="TGX42450.1"/>
    </source>
</evidence>
<evidence type="ECO:0000256" key="1">
    <source>
        <dbReference type="SAM" id="SignalP"/>
    </source>
</evidence>
<proteinExistence type="predicted"/>
<keyword evidence="3" id="KW-1185">Reference proteome</keyword>
<sequence>MRWIIAPMLIAATAACSPSTTPADNVEAPIANGILPAGPVTNTTHLAPDALAPELVALIERSVPGMVIGDVERKEREGRIYLDVEGKRPDGSDVELDVLQEGANWRLVEIQRDIAWDHAPAAVTAAARAAPGAFVPERVIESTQTDGSVIYELFAPGHADEPMMEVRLRGGKAEVLDARSPH</sequence>
<protein>
    <recommendedName>
        <fullName evidence="4">Beta-lactamase-inhibitor-like PepSY-like domain-containing protein</fullName>
    </recommendedName>
</protein>
<keyword evidence="1" id="KW-0732">Signal</keyword>
<comment type="caution">
    <text evidence="2">The sequence shown here is derived from an EMBL/GenBank/DDBJ whole genome shotgun (WGS) entry which is preliminary data.</text>
</comment>
<feature type="chain" id="PRO_5020800435" description="Beta-lactamase-inhibitor-like PepSY-like domain-containing protein" evidence="1">
    <location>
        <begin position="24"/>
        <end position="182"/>
    </location>
</feature>
<feature type="signal peptide" evidence="1">
    <location>
        <begin position="1"/>
        <end position="23"/>
    </location>
</feature>
<organism evidence="2 3">
    <name type="scientific">Sphingomonas naasensis</name>
    <dbReference type="NCBI Taxonomy" id="1344951"/>
    <lineage>
        <taxon>Bacteria</taxon>
        <taxon>Pseudomonadati</taxon>
        <taxon>Pseudomonadota</taxon>
        <taxon>Alphaproteobacteria</taxon>
        <taxon>Sphingomonadales</taxon>
        <taxon>Sphingomonadaceae</taxon>
        <taxon>Sphingomonas</taxon>
    </lineage>
</organism>